<accession>W4Q788</accession>
<feature type="domain" description="Glutamine amidotransferase type-2" evidence="15">
    <location>
        <begin position="22"/>
        <end position="104"/>
    </location>
</feature>
<keyword evidence="6" id="KW-0288">FMN</keyword>
<dbReference type="AlphaFoldDB" id="W4Q788"/>
<keyword evidence="8" id="KW-0315">Glutamine amidotransferase</keyword>
<evidence type="ECO:0000256" key="1">
    <source>
        <dbReference type="ARBA" id="ARBA00001917"/>
    </source>
</evidence>
<evidence type="ECO:0000256" key="14">
    <source>
        <dbReference type="ARBA" id="ARBA00029440"/>
    </source>
</evidence>
<dbReference type="SUPFAM" id="SSF56235">
    <property type="entry name" value="N-terminal nucleophile aminohydrolases (Ntn hydrolases)"/>
    <property type="match status" value="1"/>
</dbReference>
<evidence type="ECO:0000259" key="15">
    <source>
        <dbReference type="PROSITE" id="PS51278"/>
    </source>
</evidence>
<dbReference type="EMBL" id="BAUT01000067">
    <property type="protein sequence ID" value="GAE27830.1"/>
    <property type="molecule type" value="Genomic_DNA"/>
</dbReference>
<evidence type="ECO:0000256" key="6">
    <source>
        <dbReference type="ARBA" id="ARBA00022643"/>
    </source>
</evidence>
<comment type="pathway">
    <text evidence="14">Amino-acid biosynthesis.</text>
</comment>
<keyword evidence="12" id="KW-0314">Glutamate biosynthesis</keyword>
<evidence type="ECO:0000256" key="12">
    <source>
        <dbReference type="ARBA" id="ARBA00023164"/>
    </source>
</evidence>
<name>W4Q788_9BACI</name>
<keyword evidence="13" id="KW-0003">3Fe-4S</keyword>
<dbReference type="GO" id="GO:0019676">
    <property type="term" value="P:ammonia assimilation cycle"/>
    <property type="evidence" value="ECO:0007669"/>
    <property type="project" value="TreeGrafter"/>
</dbReference>
<evidence type="ECO:0000256" key="7">
    <source>
        <dbReference type="ARBA" id="ARBA00022723"/>
    </source>
</evidence>
<dbReference type="GO" id="GO:0015930">
    <property type="term" value="F:glutamate synthase activity"/>
    <property type="evidence" value="ECO:0007669"/>
    <property type="project" value="TreeGrafter"/>
</dbReference>
<evidence type="ECO:0000256" key="8">
    <source>
        <dbReference type="ARBA" id="ARBA00022962"/>
    </source>
</evidence>
<keyword evidence="17" id="KW-1185">Reference proteome</keyword>
<dbReference type="PANTHER" id="PTHR11938">
    <property type="entry name" value="FAD NADPH DEHYDROGENASE/OXIDOREDUCTASE"/>
    <property type="match status" value="1"/>
</dbReference>
<evidence type="ECO:0000256" key="10">
    <source>
        <dbReference type="ARBA" id="ARBA00023004"/>
    </source>
</evidence>
<keyword evidence="9" id="KW-0560">Oxidoreductase</keyword>
<comment type="caution">
    <text evidence="16">The sequence shown here is derived from an EMBL/GenBank/DDBJ whole genome shotgun (WGS) entry which is preliminary data.</text>
</comment>
<dbReference type="InterPro" id="IPR050711">
    <property type="entry name" value="ET-N_metabolism_enzyme"/>
</dbReference>
<gene>
    <name evidence="16" type="ORF">JCM9140_3991</name>
</gene>
<evidence type="ECO:0000313" key="17">
    <source>
        <dbReference type="Proteomes" id="UP000018890"/>
    </source>
</evidence>
<dbReference type="Pfam" id="PF00310">
    <property type="entry name" value="GATase_2"/>
    <property type="match status" value="1"/>
</dbReference>
<evidence type="ECO:0000256" key="9">
    <source>
        <dbReference type="ARBA" id="ARBA00023002"/>
    </source>
</evidence>
<evidence type="ECO:0000256" key="11">
    <source>
        <dbReference type="ARBA" id="ARBA00023014"/>
    </source>
</evidence>
<dbReference type="GO" id="GO:0046872">
    <property type="term" value="F:metal ion binding"/>
    <property type="evidence" value="ECO:0007669"/>
    <property type="project" value="UniProtKB-KW"/>
</dbReference>
<evidence type="ECO:0000256" key="4">
    <source>
        <dbReference type="ARBA" id="ARBA00022605"/>
    </source>
</evidence>
<proteinExistence type="inferred from homology"/>
<keyword evidence="7" id="KW-0479">Metal-binding</keyword>
<protein>
    <submittedName>
        <fullName evidence="16">Glutamate synthase</fullName>
    </submittedName>
</protein>
<keyword evidence="4" id="KW-0028">Amino-acid biosynthesis</keyword>
<dbReference type="InterPro" id="IPR029055">
    <property type="entry name" value="Ntn_hydrolases_N"/>
</dbReference>
<dbReference type="GO" id="GO:0051538">
    <property type="term" value="F:3 iron, 4 sulfur cluster binding"/>
    <property type="evidence" value="ECO:0007669"/>
    <property type="project" value="UniProtKB-KW"/>
</dbReference>
<sequence>MEEKGYPLSQGLYDPDFEHEACGIGMVANINGKKTHEIVENAITILCNLEHRGGQSADTSTGDGAGILTQIPHSFFEKQCEKENIILPNEGDYGIGWCFYLKIL</sequence>
<evidence type="ECO:0000256" key="5">
    <source>
        <dbReference type="ARBA" id="ARBA00022630"/>
    </source>
</evidence>
<dbReference type="PANTHER" id="PTHR11938:SF133">
    <property type="entry name" value="GLUTAMATE SYNTHASE (NADH)"/>
    <property type="match status" value="1"/>
</dbReference>
<dbReference type="STRING" id="1236970.JCM9140_3991"/>
<reference evidence="16" key="1">
    <citation type="journal article" date="2014" name="Genome Announc.">
        <title>Draft Genome Sequences of Three Alkaliphilic Bacillus Strains, Bacillus wakoensis JCM 9140T, Bacillus akibai JCM 9157T, and Bacillus hemicellulosilyticus JCM 9152T.</title>
        <authorList>
            <person name="Yuki M."/>
            <person name="Oshima K."/>
            <person name="Suda W."/>
            <person name="Oshida Y."/>
            <person name="Kitamura K."/>
            <person name="Iida T."/>
            <person name="Hattori M."/>
            <person name="Ohkuma M."/>
        </authorList>
    </citation>
    <scope>NUCLEOTIDE SEQUENCE [LARGE SCALE GENOMIC DNA]</scope>
    <source>
        <strain evidence="16">JCM 9140</strain>
    </source>
</reference>
<keyword evidence="11" id="KW-0411">Iron-sulfur</keyword>
<dbReference type="PROSITE" id="PS51278">
    <property type="entry name" value="GATASE_TYPE_2"/>
    <property type="match status" value="1"/>
</dbReference>
<dbReference type="Gene3D" id="3.60.20.10">
    <property type="entry name" value="Glutamine Phosphoribosylpyrophosphate, subunit 1, domain 1"/>
    <property type="match status" value="1"/>
</dbReference>
<dbReference type="Proteomes" id="UP000018890">
    <property type="component" value="Unassembled WGS sequence"/>
</dbReference>
<evidence type="ECO:0000256" key="2">
    <source>
        <dbReference type="ARBA" id="ARBA00001927"/>
    </source>
</evidence>
<dbReference type="InterPro" id="IPR017932">
    <property type="entry name" value="GATase_2_dom"/>
</dbReference>
<evidence type="ECO:0000313" key="16">
    <source>
        <dbReference type="EMBL" id="GAE27830.1"/>
    </source>
</evidence>
<dbReference type="GO" id="GO:0006537">
    <property type="term" value="P:glutamate biosynthetic process"/>
    <property type="evidence" value="ECO:0007669"/>
    <property type="project" value="UniProtKB-KW"/>
</dbReference>
<evidence type="ECO:0000256" key="13">
    <source>
        <dbReference type="ARBA" id="ARBA00023291"/>
    </source>
</evidence>
<comment type="cofactor">
    <cofactor evidence="1">
        <name>FMN</name>
        <dbReference type="ChEBI" id="CHEBI:58210"/>
    </cofactor>
</comment>
<comment type="cofactor">
    <cofactor evidence="2">
        <name>[3Fe-4S] cluster</name>
        <dbReference type="ChEBI" id="CHEBI:21137"/>
    </cofactor>
</comment>
<organism evidence="16 17">
    <name type="scientific">Halalkalibacter wakoensis JCM 9140</name>
    <dbReference type="NCBI Taxonomy" id="1236970"/>
    <lineage>
        <taxon>Bacteria</taxon>
        <taxon>Bacillati</taxon>
        <taxon>Bacillota</taxon>
        <taxon>Bacilli</taxon>
        <taxon>Bacillales</taxon>
        <taxon>Bacillaceae</taxon>
        <taxon>Halalkalibacter</taxon>
    </lineage>
</organism>
<keyword evidence="5" id="KW-0285">Flavoprotein</keyword>
<comment type="similarity">
    <text evidence="3">Belongs to the glutamate synthase family.</text>
</comment>
<evidence type="ECO:0000256" key="3">
    <source>
        <dbReference type="ARBA" id="ARBA00009716"/>
    </source>
</evidence>
<keyword evidence="10" id="KW-0408">Iron</keyword>